<sequence>MKRSDPYRPVIINSINVHPVPIITPGTLYVSLSGNLTYDLPRRISIQLEVRKYFIGIPTYENICANLETYEKRSRCPRRLRPFNVQCYCPFKAGVFNIKDLAVNIPKIGGHAGAFIKGEYKVKFRILDENRDELGCLELNFSMKRRHRGWLFKI</sequence>
<keyword evidence="4" id="KW-1185">Reference proteome</keyword>
<reference evidence="3 4" key="1">
    <citation type="submission" date="2022-12" db="EMBL/GenBank/DDBJ databases">
        <title>Chromosome-level genome of Tegillarca granosa.</title>
        <authorList>
            <person name="Kim J."/>
        </authorList>
    </citation>
    <scope>NUCLEOTIDE SEQUENCE [LARGE SCALE GENOMIC DNA]</scope>
    <source>
        <strain evidence="3">Teg-2019</strain>
        <tissue evidence="3">Adductor muscle</tissue>
    </source>
</reference>
<protein>
    <recommendedName>
        <fullName evidence="2">MD-2-related lipid-recognition domain-containing protein</fullName>
    </recommendedName>
</protein>
<dbReference type="PANTHER" id="PTHR17357:SF0">
    <property type="entry name" value="GANGLIOSIDE GM2 ACTIVATOR"/>
    <property type="match status" value="1"/>
</dbReference>
<keyword evidence="1" id="KW-0732">Signal</keyword>
<evidence type="ECO:0000313" key="3">
    <source>
        <dbReference type="EMBL" id="KAJ8297514.1"/>
    </source>
</evidence>
<name>A0ABQ9DW74_TEGGR</name>
<dbReference type="PANTHER" id="PTHR17357">
    <property type="entry name" value="GM2 GANGLIOSIDE ACTIVATOR PROTEIN"/>
    <property type="match status" value="1"/>
</dbReference>
<dbReference type="InterPro" id="IPR028996">
    <property type="entry name" value="GM2-AP"/>
</dbReference>
<feature type="domain" description="MD-2-related lipid-recognition" evidence="2">
    <location>
        <begin position="10"/>
        <end position="142"/>
    </location>
</feature>
<evidence type="ECO:0000313" key="4">
    <source>
        <dbReference type="Proteomes" id="UP001217089"/>
    </source>
</evidence>
<organism evidence="3 4">
    <name type="scientific">Tegillarca granosa</name>
    <name type="common">Malaysian cockle</name>
    <name type="synonym">Anadara granosa</name>
    <dbReference type="NCBI Taxonomy" id="220873"/>
    <lineage>
        <taxon>Eukaryota</taxon>
        <taxon>Metazoa</taxon>
        <taxon>Spiralia</taxon>
        <taxon>Lophotrochozoa</taxon>
        <taxon>Mollusca</taxon>
        <taxon>Bivalvia</taxon>
        <taxon>Autobranchia</taxon>
        <taxon>Pteriomorphia</taxon>
        <taxon>Arcoida</taxon>
        <taxon>Arcoidea</taxon>
        <taxon>Arcidae</taxon>
        <taxon>Tegillarca</taxon>
    </lineage>
</organism>
<dbReference type="InterPro" id="IPR003172">
    <property type="entry name" value="ML_dom"/>
</dbReference>
<evidence type="ECO:0000259" key="2">
    <source>
        <dbReference type="Pfam" id="PF02221"/>
    </source>
</evidence>
<accession>A0ABQ9DW74</accession>
<dbReference type="SUPFAM" id="SSF63707">
    <property type="entry name" value="Ganglioside M2 (gm2) activator"/>
    <property type="match status" value="1"/>
</dbReference>
<dbReference type="Proteomes" id="UP001217089">
    <property type="component" value="Unassembled WGS sequence"/>
</dbReference>
<dbReference type="EMBL" id="JARBDR010000923">
    <property type="protein sequence ID" value="KAJ8297514.1"/>
    <property type="molecule type" value="Genomic_DNA"/>
</dbReference>
<gene>
    <name evidence="3" type="ORF">KUTeg_024045</name>
</gene>
<dbReference type="Gene3D" id="2.70.220.10">
    <property type="entry name" value="Ganglioside GM2 activator"/>
    <property type="match status" value="1"/>
</dbReference>
<dbReference type="InterPro" id="IPR036846">
    <property type="entry name" value="GM2-AP_sf"/>
</dbReference>
<dbReference type="Pfam" id="PF02221">
    <property type="entry name" value="E1_DerP2_DerF2"/>
    <property type="match status" value="1"/>
</dbReference>
<comment type="caution">
    <text evidence="3">The sequence shown here is derived from an EMBL/GenBank/DDBJ whole genome shotgun (WGS) entry which is preliminary data.</text>
</comment>
<proteinExistence type="predicted"/>
<evidence type="ECO:0000256" key="1">
    <source>
        <dbReference type="ARBA" id="ARBA00022729"/>
    </source>
</evidence>